<dbReference type="EMBL" id="KK914277">
    <property type="protein sequence ID" value="KDP43208.1"/>
    <property type="molecule type" value="Genomic_DNA"/>
</dbReference>
<dbReference type="AlphaFoldDB" id="A0A067L7N7"/>
<feature type="region of interest" description="Disordered" evidence="1">
    <location>
        <begin position="33"/>
        <end position="108"/>
    </location>
</feature>
<sequence>MAYPVATYAGNRNFPVRTIGRNVSLELATAAAKFKEDRRDSGRKGTGDEVGVAASPDRCASRNRKEEREIEGHSQTRELKPTDRAGVEGKSKERLEMRFPDREQNRSS</sequence>
<dbReference type="Proteomes" id="UP000027138">
    <property type="component" value="Unassembled WGS sequence"/>
</dbReference>
<feature type="compositionally biased region" description="Basic and acidic residues" evidence="1">
    <location>
        <begin position="33"/>
        <end position="47"/>
    </location>
</feature>
<gene>
    <name evidence="2" type="ORF">JCGZ_22760</name>
</gene>
<accession>A0A067L7N7</accession>
<evidence type="ECO:0000256" key="1">
    <source>
        <dbReference type="SAM" id="MobiDB-lite"/>
    </source>
</evidence>
<name>A0A067L7N7_JATCU</name>
<evidence type="ECO:0000313" key="2">
    <source>
        <dbReference type="EMBL" id="KDP43208.1"/>
    </source>
</evidence>
<evidence type="ECO:0000313" key="3">
    <source>
        <dbReference type="Proteomes" id="UP000027138"/>
    </source>
</evidence>
<protein>
    <submittedName>
        <fullName evidence="2">Uncharacterized protein</fullName>
    </submittedName>
</protein>
<proteinExistence type="predicted"/>
<keyword evidence="3" id="KW-1185">Reference proteome</keyword>
<feature type="compositionally biased region" description="Basic and acidic residues" evidence="1">
    <location>
        <begin position="59"/>
        <end position="108"/>
    </location>
</feature>
<organism evidence="2 3">
    <name type="scientific">Jatropha curcas</name>
    <name type="common">Barbados nut</name>
    <dbReference type="NCBI Taxonomy" id="180498"/>
    <lineage>
        <taxon>Eukaryota</taxon>
        <taxon>Viridiplantae</taxon>
        <taxon>Streptophyta</taxon>
        <taxon>Embryophyta</taxon>
        <taxon>Tracheophyta</taxon>
        <taxon>Spermatophyta</taxon>
        <taxon>Magnoliopsida</taxon>
        <taxon>eudicotyledons</taxon>
        <taxon>Gunneridae</taxon>
        <taxon>Pentapetalae</taxon>
        <taxon>rosids</taxon>
        <taxon>fabids</taxon>
        <taxon>Malpighiales</taxon>
        <taxon>Euphorbiaceae</taxon>
        <taxon>Crotonoideae</taxon>
        <taxon>Jatropheae</taxon>
        <taxon>Jatropha</taxon>
    </lineage>
</organism>
<reference evidence="2 3" key="1">
    <citation type="journal article" date="2014" name="PLoS ONE">
        <title>Global Analysis of Gene Expression Profiles in Physic Nut (Jatropha curcas L.) Seedlings Exposed to Salt Stress.</title>
        <authorList>
            <person name="Zhang L."/>
            <person name="Zhang C."/>
            <person name="Wu P."/>
            <person name="Chen Y."/>
            <person name="Li M."/>
            <person name="Jiang H."/>
            <person name="Wu G."/>
        </authorList>
    </citation>
    <scope>NUCLEOTIDE SEQUENCE [LARGE SCALE GENOMIC DNA]</scope>
    <source>
        <strain evidence="3">cv. GZQX0401</strain>
        <tissue evidence="2">Young leaves</tissue>
    </source>
</reference>